<comment type="caution">
    <text evidence="8">The sequence shown here is derived from an EMBL/GenBank/DDBJ whole genome shotgun (WGS) entry which is preliminary data.</text>
</comment>
<dbReference type="SUPFAM" id="SSF52540">
    <property type="entry name" value="P-loop containing nucleoside triphosphate hydrolases"/>
    <property type="match status" value="1"/>
</dbReference>
<dbReference type="GO" id="GO:0006422">
    <property type="term" value="P:aspartyl-tRNA aminoacylation"/>
    <property type="evidence" value="ECO:0007669"/>
    <property type="project" value="TreeGrafter"/>
</dbReference>
<dbReference type="InterPro" id="IPR002312">
    <property type="entry name" value="Asp/Asn-tRNA-synth_IIb"/>
</dbReference>
<keyword evidence="6" id="KW-0030">Aminoacyl-tRNA synthetase</keyword>
<dbReference type="Pfam" id="PF00152">
    <property type="entry name" value="tRNA-synt_2"/>
    <property type="match status" value="1"/>
</dbReference>
<dbReference type="Gene3D" id="3.30.1360.30">
    <property type="entry name" value="GAD-like domain"/>
    <property type="match status" value="1"/>
</dbReference>
<dbReference type="Gene3D" id="3.40.50.300">
    <property type="entry name" value="P-loop containing nucleotide triphosphate hydrolases"/>
    <property type="match status" value="2"/>
</dbReference>
<reference evidence="8" key="2">
    <citation type="journal article" date="2021" name="Genome Biol. Evol.">
        <title>Developing a high-quality reference genome for a parasitic bivalve with doubly uniparental inheritance (Bivalvia: Unionida).</title>
        <authorList>
            <person name="Smith C.H."/>
        </authorList>
    </citation>
    <scope>NUCLEOTIDE SEQUENCE</scope>
    <source>
        <strain evidence="8">CHS0354</strain>
        <tissue evidence="8">Mantle</tissue>
    </source>
</reference>
<dbReference type="PROSITE" id="PS50862">
    <property type="entry name" value="AA_TRNA_LIGASE_II"/>
    <property type="match status" value="1"/>
</dbReference>
<accession>A0AAE0VLH2</accession>
<dbReference type="Gene3D" id="3.30.930.10">
    <property type="entry name" value="Bira Bifunctional Protein, Domain 2"/>
    <property type="match status" value="1"/>
</dbReference>
<dbReference type="Proteomes" id="UP001195483">
    <property type="component" value="Unassembled WGS sequence"/>
</dbReference>
<gene>
    <name evidence="8" type="ORF">CHS0354_023823</name>
</gene>
<dbReference type="InterPro" id="IPR006195">
    <property type="entry name" value="aa-tRNA-synth_II"/>
</dbReference>
<dbReference type="NCBIfam" id="TIGR00459">
    <property type="entry name" value="aspS_bact"/>
    <property type="match status" value="1"/>
</dbReference>
<dbReference type="InterPro" id="IPR004524">
    <property type="entry name" value="Asp-tRNA-ligase_1"/>
</dbReference>
<dbReference type="PRINTS" id="PR01042">
    <property type="entry name" value="TRNASYNTHASP"/>
</dbReference>
<organism evidence="8 9">
    <name type="scientific">Potamilus streckersoni</name>
    <dbReference type="NCBI Taxonomy" id="2493646"/>
    <lineage>
        <taxon>Eukaryota</taxon>
        <taxon>Metazoa</taxon>
        <taxon>Spiralia</taxon>
        <taxon>Lophotrochozoa</taxon>
        <taxon>Mollusca</taxon>
        <taxon>Bivalvia</taxon>
        <taxon>Autobranchia</taxon>
        <taxon>Heteroconchia</taxon>
        <taxon>Palaeoheterodonta</taxon>
        <taxon>Unionida</taxon>
        <taxon>Unionoidea</taxon>
        <taxon>Unionidae</taxon>
        <taxon>Ambleminae</taxon>
        <taxon>Lampsilini</taxon>
        <taxon>Potamilus</taxon>
    </lineage>
</organism>
<dbReference type="Pfam" id="PF02938">
    <property type="entry name" value="GAD"/>
    <property type="match status" value="1"/>
</dbReference>
<evidence type="ECO:0000256" key="1">
    <source>
        <dbReference type="ARBA" id="ARBA00006303"/>
    </source>
</evidence>
<keyword evidence="2" id="KW-0436">Ligase</keyword>
<evidence type="ECO:0000256" key="3">
    <source>
        <dbReference type="ARBA" id="ARBA00022741"/>
    </source>
</evidence>
<dbReference type="InterPro" id="IPR029351">
    <property type="entry name" value="GAD_dom"/>
</dbReference>
<comment type="similarity">
    <text evidence="1">Belongs to the class-II aminoacyl-tRNA synthetase family. Type 1 subfamily.</text>
</comment>
<proteinExistence type="inferred from homology"/>
<dbReference type="SUPFAM" id="SSF55681">
    <property type="entry name" value="Class II aaRS and biotin synthetases"/>
    <property type="match status" value="1"/>
</dbReference>
<dbReference type="GO" id="GO:0005737">
    <property type="term" value="C:cytoplasm"/>
    <property type="evidence" value="ECO:0007669"/>
    <property type="project" value="InterPro"/>
</dbReference>
<sequence>MVAGFDKYFQIAPCFRDEDSRADRSPGEFYQLDLEMSFIEQNDLFMLIESMFDHITKELSKKKIVALPFPQIAYRDSMDRFGTDKPDLRNPLEMIEVKDIFKTSTFKIFAENTKDGRTVKALVLKGRANESRMFYDKAEEKAKQLGLPGLAYIQFKDGGNKGPILKFMKEEELNLLKGKLKIETGDVVFFAAGIWERTCKIMGEMRSYFGKRLFEFDKNELAFCWIVDFPMYEYNEELKKIDFSHNPFSMPQGGLQALREKAPLDILAFQYDIVCNGIELSSGAIRNHKPEIMYKVFEIAGYSKADVDAKFGHMIRAFQHGAPPHGGIAPGFDRIVMIYRDEENLREVIPFPMNQKAQDLLMGAPSTVSEKQLTELHISINKIILNDISIDFPEREISILLGQSGSGKSVLLKLLIGLLKPDLGEIKIDGEQLSLLDARLDPIASDTIDELIRKVSLEYGITSIVVTHDLHTVFKIGSSIAFLNNAGFIFKGSTNEFEKCTEPTVRKFIEGR</sequence>
<dbReference type="PANTHER" id="PTHR22594:SF5">
    <property type="entry name" value="ASPARTATE--TRNA LIGASE, MITOCHONDRIAL"/>
    <property type="match status" value="1"/>
</dbReference>
<reference evidence="8" key="3">
    <citation type="submission" date="2023-05" db="EMBL/GenBank/DDBJ databases">
        <authorList>
            <person name="Smith C.H."/>
        </authorList>
    </citation>
    <scope>NUCLEOTIDE SEQUENCE</scope>
    <source>
        <strain evidence="8">CHS0354</strain>
        <tissue evidence="8">Mantle</tissue>
    </source>
</reference>
<dbReference type="GO" id="GO:0005524">
    <property type="term" value="F:ATP binding"/>
    <property type="evidence" value="ECO:0007669"/>
    <property type="project" value="UniProtKB-KW"/>
</dbReference>
<dbReference type="Pfam" id="PF00005">
    <property type="entry name" value="ABC_tran"/>
    <property type="match status" value="1"/>
</dbReference>
<keyword evidence="9" id="KW-1185">Reference proteome</keyword>
<keyword evidence="4" id="KW-0067">ATP-binding</keyword>
<dbReference type="InterPro" id="IPR004364">
    <property type="entry name" value="Aa-tRNA-synt_II"/>
</dbReference>
<evidence type="ECO:0000313" key="8">
    <source>
        <dbReference type="EMBL" id="KAK3582284.1"/>
    </source>
</evidence>
<dbReference type="InterPro" id="IPR045864">
    <property type="entry name" value="aa-tRNA-synth_II/BPL/LPL"/>
</dbReference>
<dbReference type="EMBL" id="JAEAOA010001427">
    <property type="protein sequence ID" value="KAK3582284.1"/>
    <property type="molecule type" value="Genomic_DNA"/>
</dbReference>
<dbReference type="InterPro" id="IPR003439">
    <property type="entry name" value="ABC_transporter-like_ATP-bd"/>
</dbReference>
<reference evidence="8" key="1">
    <citation type="journal article" date="2021" name="Genome Biol. Evol.">
        <title>A High-Quality Reference Genome for a Parasitic Bivalve with Doubly Uniparental Inheritance (Bivalvia: Unionida).</title>
        <authorList>
            <person name="Smith C.H."/>
        </authorList>
    </citation>
    <scope>NUCLEOTIDE SEQUENCE</scope>
    <source>
        <strain evidence="8">CHS0354</strain>
    </source>
</reference>
<dbReference type="NCBIfam" id="NF001750">
    <property type="entry name" value="PRK00476.1"/>
    <property type="match status" value="1"/>
</dbReference>
<evidence type="ECO:0000256" key="4">
    <source>
        <dbReference type="ARBA" id="ARBA00022840"/>
    </source>
</evidence>
<name>A0AAE0VLH2_9BIVA</name>
<evidence type="ECO:0000256" key="2">
    <source>
        <dbReference type="ARBA" id="ARBA00022598"/>
    </source>
</evidence>
<dbReference type="PANTHER" id="PTHR22594">
    <property type="entry name" value="ASPARTYL/LYSYL-TRNA SYNTHETASE"/>
    <property type="match status" value="1"/>
</dbReference>
<keyword evidence="3" id="KW-0547">Nucleotide-binding</keyword>
<keyword evidence="5" id="KW-0648">Protein biosynthesis</keyword>
<dbReference type="InterPro" id="IPR004115">
    <property type="entry name" value="GAD-like_sf"/>
</dbReference>
<evidence type="ECO:0000259" key="7">
    <source>
        <dbReference type="PROSITE" id="PS50862"/>
    </source>
</evidence>
<dbReference type="AlphaFoldDB" id="A0AAE0VLH2"/>
<dbReference type="SUPFAM" id="SSF55261">
    <property type="entry name" value="GAD domain-like"/>
    <property type="match status" value="1"/>
</dbReference>
<feature type="domain" description="Aminoacyl-transfer RNA synthetases class-II family profile" evidence="7">
    <location>
        <begin position="1"/>
        <end position="350"/>
    </location>
</feature>
<evidence type="ECO:0000256" key="5">
    <source>
        <dbReference type="ARBA" id="ARBA00022917"/>
    </source>
</evidence>
<evidence type="ECO:0000313" key="9">
    <source>
        <dbReference type="Proteomes" id="UP001195483"/>
    </source>
</evidence>
<evidence type="ECO:0000256" key="6">
    <source>
        <dbReference type="ARBA" id="ARBA00023146"/>
    </source>
</evidence>
<dbReference type="InterPro" id="IPR027417">
    <property type="entry name" value="P-loop_NTPase"/>
</dbReference>
<dbReference type="GO" id="GO:0016887">
    <property type="term" value="F:ATP hydrolysis activity"/>
    <property type="evidence" value="ECO:0007669"/>
    <property type="project" value="InterPro"/>
</dbReference>
<protein>
    <recommendedName>
        <fullName evidence="7">Aminoacyl-transfer RNA synthetases class-II family profile domain-containing protein</fullName>
    </recommendedName>
</protein>
<dbReference type="GO" id="GO:0004815">
    <property type="term" value="F:aspartate-tRNA ligase activity"/>
    <property type="evidence" value="ECO:0007669"/>
    <property type="project" value="TreeGrafter"/>
</dbReference>